<proteinExistence type="predicted"/>
<keyword evidence="1" id="KW-1133">Transmembrane helix</keyword>
<reference evidence="3" key="1">
    <citation type="journal article" date="2019" name="Int. J. Syst. Evol. Microbiol.">
        <title>The Global Catalogue of Microorganisms (GCM) 10K type strain sequencing project: providing services to taxonomists for standard genome sequencing and annotation.</title>
        <authorList>
            <consortium name="The Broad Institute Genomics Platform"/>
            <consortium name="The Broad Institute Genome Sequencing Center for Infectious Disease"/>
            <person name="Wu L."/>
            <person name="Ma J."/>
        </authorList>
    </citation>
    <scope>NUCLEOTIDE SEQUENCE [LARGE SCALE GENOMIC DNA]</scope>
    <source>
        <strain evidence="3">CCM 8604</strain>
    </source>
</reference>
<keyword evidence="1" id="KW-0812">Transmembrane</keyword>
<dbReference type="InterPro" id="IPR010738">
    <property type="entry name" value="DUF1310"/>
</dbReference>
<gene>
    <name evidence="2" type="ORF">ACFQY8_00315</name>
</gene>
<protein>
    <submittedName>
        <fullName evidence="2">DUF1310 family protein</fullName>
    </submittedName>
</protein>
<keyword evidence="1" id="KW-0472">Membrane</keyword>
<keyword evidence="3" id="KW-1185">Reference proteome</keyword>
<dbReference type="EMBL" id="JBHTHQ010000005">
    <property type="protein sequence ID" value="MFD0704202.1"/>
    <property type="molecule type" value="Genomic_DNA"/>
</dbReference>
<accession>A0ABW2Y1S1</accession>
<evidence type="ECO:0000313" key="2">
    <source>
        <dbReference type="EMBL" id="MFD0704202.1"/>
    </source>
</evidence>
<dbReference type="Pfam" id="PF07006">
    <property type="entry name" value="DUF1310"/>
    <property type="match status" value="1"/>
</dbReference>
<evidence type="ECO:0000256" key="1">
    <source>
        <dbReference type="SAM" id="Phobius"/>
    </source>
</evidence>
<organism evidence="2 3">
    <name type="scientific">Alloscardovia venturai</name>
    <dbReference type="NCBI Taxonomy" id="1769421"/>
    <lineage>
        <taxon>Bacteria</taxon>
        <taxon>Bacillati</taxon>
        <taxon>Actinomycetota</taxon>
        <taxon>Actinomycetes</taxon>
        <taxon>Bifidobacteriales</taxon>
        <taxon>Bifidobacteriaceae</taxon>
        <taxon>Alloscardovia</taxon>
    </lineage>
</organism>
<dbReference type="RefSeq" id="WP_377937516.1">
    <property type="nucleotide sequence ID" value="NZ_JBHTHQ010000005.1"/>
</dbReference>
<comment type="caution">
    <text evidence="2">The sequence shown here is derived from an EMBL/GenBank/DDBJ whole genome shotgun (WGS) entry which is preliminary data.</text>
</comment>
<name>A0ABW2Y1S1_9BIFI</name>
<dbReference type="Proteomes" id="UP001597036">
    <property type="component" value="Unassembled WGS sequence"/>
</dbReference>
<sequence length="140" mass="15735">MKGFRGSWWFWFFVVCAGIVVVIALVFGGKFFMQKSEKDAVYEVVHSGKVAKLIESDLRRLDPNALTNKSDIKSYVIDDSQSAINPMGGIDITIYINGDKNLDVDYLIDNPQHDGNYELGYQGYPPQIYNKYPNALGDGN</sequence>
<evidence type="ECO:0000313" key="3">
    <source>
        <dbReference type="Proteomes" id="UP001597036"/>
    </source>
</evidence>
<feature type="transmembrane region" description="Helical" evidence="1">
    <location>
        <begin position="6"/>
        <end position="28"/>
    </location>
</feature>